<evidence type="ECO:0000313" key="2">
    <source>
        <dbReference type="Proteomes" id="UP001497472"/>
    </source>
</evidence>
<proteinExistence type="predicted"/>
<keyword evidence="2" id="KW-1185">Reference proteome</keyword>
<reference evidence="1 2" key="1">
    <citation type="submission" date="2023-11" db="EMBL/GenBank/DDBJ databases">
        <authorList>
            <person name="Okamura Y."/>
        </authorList>
    </citation>
    <scope>NUCLEOTIDE SEQUENCE [LARGE SCALE GENOMIC DNA]</scope>
</reference>
<name>A0AAV1IXF0_9NEOP</name>
<comment type="caution">
    <text evidence="1">The sequence shown here is derived from an EMBL/GenBank/DDBJ whole genome shotgun (WGS) entry which is preliminary data.</text>
</comment>
<evidence type="ECO:0000313" key="1">
    <source>
        <dbReference type="EMBL" id="CAK1541919.1"/>
    </source>
</evidence>
<protein>
    <submittedName>
        <fullName evidence="1">Uncharacterized protein</fullName>
    </submittedName>
</protein>
<gene>
    <name evidence="1" type="ORF">LNINA_LOCUS1867</name>
</gene>
<organism evidence="1 2">
    <name type="scientific">Leptosia nina</name>
    <dbReference type="NCBI Taxonomy" id="320188"/>
    <lineage>
        <taxon>Eukaryota</taxon>
        <taxon>Metazoa</taxon>
        <taxon>Ecdysozoa</taxon>
        <taxon>Arthropoda</taxon>
        <taxon>Hexapoda</taxon>
        <taxon>Insecta</taxon>
        <taxon>Pterygota</taxon>
        <taxon>Neoptera</taxon>
        <taxon>Endopterygota</taxon>
        <taxon>Lepidoptera</taxon>
        <taxon>Glossata</taxon>
        <taxon>Ditrysia</taxon>
        <taxon>Papilionoidea</taxon>
        <taxon>Pieridae</taxon>
        <taxon>Pierinae</taxon>
        <taxon>Leptosia</taxon>
    </lineage>
</organism>
<dbReference type="Gene3D" id="3.10.10.10">
    <property type="entry name" value="HIV Type 1 Reverse Transcriptase, subunit A, domain 1"/>
    <property type="match status" value="1"/>
</dbReference>
<accession>A0AAV1IXF0</accession>
<dbReference type="EMBL" id="CAVLEF010000003">
    <property type="protein sequence ID" value="CAK1541919.1"/>
    <property type="molecule type" value="Genomic_DNA"/>
</dbReference>
<dbReference type="AlphaFoldDB" id="A0AAV1IXF0"/>
<sequence>MLHTKLSLQVRKDRCLLTIRKEVSGAITDNQFLVGYITWFDGSSASAGAPQPLIYIIKGYRIPFITKPPHLMPENQRITLESMTTSAAIAQMLSQKVLKQVPASPSFVSPIFLVPKPDDRDRPILNLSLKALNKFVKTKPKYS</sequence>
<dbReference type="Proteomes" id="UP001497472">
    <property type="component" value="Unassembled WGS sequence"/>
</dbReference>